<protein>
    <submittedName>
        <fullName evidence="2">Glycosyltransferase involved in cell wall biosynthesis</fullName>
    </submittedName>
</protein>
<dbReference type="InterPro" id="IPR001296">
    <property type="entry name" value="Glyco_trans_1"/>
</dbReference>
<dbReference type="CDD" id="cd03801">
    <property type="entry name" value="GT4_PimA-like"/>
    <property type="match status" value="1"/>
</dbReference>
<keyword evidence="3" id="KW-1185">Reference proteome</keyword>
<dbReference type="GO" id="GO:0016757">
    <property type="term" value="F:glycosyltransferase activity"/>
    <property type="evidence" value="ECO:0007669"/>
    <property type="project" value="InterPro"/>
</dbReference>
<evidence type="ECO:0000313" key="3">
    <source>
        <dbReference type="Proteomes" id="UP000256779"/>
    </source>
</evidence>
<dbReference type="Pfam" id="PF00534">
    <property type="entry name" value="Glycos_transf_1"/>
    <property type="match status" value="1"/>
</dbReference>
<reference evidence="2 3" key="1">
    <citation type="submission" date="2018-07" db="EMBL/GenBank/DDBJ databases">
        <title>Genomic Encyclopedia of Type Strains, Phase IV (KMG-IV): sequencing the most valuable type-strain genomes for metagenomic binning, comparative biology and taxonomic classification.</title>
        <authorList>
            <person name="Goeker M."/>
        </authorList>
    </citation>
    <scope>NUCLEOTIDE SEQUENCE [LARGE SCALE GENOMIC DNA]</scope>
    <source>
        <strain evidence="2 3">DSM 4134</strain>
    </source>
</reference>
<name>A0A3D9L330_MARFU</name>
<dbReference type="InterPro" id="IPR050194">
    <property type="entry name" value="Glycosyltransferase_grp1"/>
</dbReference>
<organism evidence="2 3">
    <name type="scientific">Marinoscillum furvescens DSM 4134</name>
    <dbReference type="NCBI Taxonomy" id="1122208"/>
    <lineage>
        <taxon>Bacteria</taxon>
        <taxon>Pseudomonadati</taxon>
        <taxon>Bacteroidota</taxon>
        <taxon>Cytophagia</taxon>
        <taxon>Cytophagales</taxon>
        <taxon>Reichenbachiellaceae</taxon>
        <taxon>Marinoscillum</taxon>
    </lineage>
</organism>
<dbReference type="AlphaFoldDB" id="A0A3D9L330"/>
<dbReference type="PANTHER" id="PTHR45947:SF14">
    <property type="entry name" value="SLL1723 PROTEIN"/>
    <property type="match status" value="1"/>
</dbReference>
<sequence length="354" mass="39900">MKRNYRIALVLPNNIAYSGTFLESHINHLATISTFSSEYPLYGVSNPLKKGYRYFKEKLMLYKLRRNRIDILLAEFGTIGAEILPFAKKYGIPLAVEFRGFDLSIDRYVSLYLKRYIELSKYAKLIVVKSNSMLAKLEKIGCHLDNVVIIPSGYDVNIFNDNVFSVKSNAVLFVGRFVEKKGPTLVIRAFNESLKNSSNIKLLMVGDGVMLQECKELVFNLGIESCVNFYGVATPTEVRALMQESFCLINHSVTASNGDQEGLPNVILEAMGSGLPVIATRHGGNSDIIVHGENGFLVDEHDTQKAGRYLNNLFENKTKARLMGKNGYKLVKDKYTKYSCIDSLKRELDKRMKS</sequence>
<dbReference type="EMBL" id="QREG01000008">
    <property type="protein sequence ID" value="RED99549.1"/>
    <property type="molecule type" value="Genomic_DNA"/>
</dbReference>
<dbReference type="Proteomes" id="UP000256779">
    <property type="component" value="Unassembled WGS sequence"/>
</dbReference>
<dbReference type="OrthoDB" id="9792322at2"/>
<keyword evidence="2" id="KW-0808">Transferase</keyword>
<comment type="caution">
    <text evidence="2">The sequence shown here is derived from an EMBL/GenBank/DDBJ whole genome shotgun (WGS) entry which is preliminary data.</text>
</comment>
<dbReference type="PANTHER" id="PTHR45947">
    <property type="entry name" value="SULFOQUINOVOSYL TRANSFERASE SQD2"/>
    <property type="match status" value="1"/>
</dbReference>
<proteinExistence type="predicted"/>
<evidence type="ECO:0000259" key="1">
    <source>
        <dbReference type="Pfam" id="PF00534"/>
    </source>
</evidence>
<accession>A0A3D9L330</accession>
<dbReference type="RefSeq" id="WP_115868079.1">
    <property type="nucleotide sequence ID" value="NZ_QREG01000008.1"/>
</dbReference>
<evidence type="ECO:0000313" key="2">
    <source>
        <dbReference type="EMBL" id="RED99549.1"/>
    </source>
</evidence>
<feature type="domain" description="Glycosyl transferase family 1" evidence="1">
    <location>
        <begin position="158"/>
        <end position="329"/>
    </location>
</feature>
<dbReference type="SUPFAM" id="SSF53756">
    <property type="entry name" value="UDP-Glycosyltransferase/glycogen phosphorylase"/>
    <property type="match status" value="1"/>
</dbReference>
<dbReference type="Gene3D" id="3.40.50.2000">
    <property type="entry name" value="Glycogen Phosphorylase B"/>
    <property type="match status" value="2"/>
</dbReference>
<gene>
    <name evidence="2" type="ORF">C7460_108171</name>
</gene>